<gene>
    <name evidence="4" type="primary">PRA1</name>
    <name evidence="4" type="ORF">PMZ80_007026</name>
</gene>
<dbReference type="InterPro" id="IPR039124">
    <property type="entry name" value="PRA1-like"/>
</dbReference>
<dbReference type="Pfam" id="PF13933">
    <property type="entry name" value="HRXXH"/>
    <property type="match status" value="1"/>
</dbReference>
<feature type="signal peptide" evidence="2">
    <location>
        <begin position="1"/>
        <end position="15"/>
    </location>
</feature>
<feature type="compositionally biased region" description="Basic and acidic residues" evidence="1">
    <location>
        <begin position="279"/>
        <end position="290"/>
    </location>
</feature>
<dbReference type="GeneID" id="90000475"/>
<proteinExistence type="predicted"/>
<dbReference type="PANTHER" id="PTHR39399:SF1">
    <property type="entry name" value="PROTEIN ZPS1"/>
    <property type="match status" value="1"/>
</dbReference>
<evidence type="ECO:0000259" key="3">
    <source>
        <dbReference type="Pfam" id="PF13933"/>
    </source>
</evidence>
<protein>
    <submittedName>
        <fullName evidence="4">Prenylated Rab acceptor protein 1</fullName>
    </submittedName>
</protein>
<dbReference type="EMBL" id="JAVHJV010000008">
    <property type="protein sequence ID" value="KAK5940609.1"/>
    <property type="molecule type" value="Genomic_DNA"/>
</dbReference>
<evidence type="ECO:0000313" key="4">
    <source>
        <dbReference type="EMBL" id="KAK5940609.1"/>
    </source>
</evidence>
<organism evidence="4 5">
    <name type="scientific">Knufia obscura</name>
    <dbReference type="NCBI Taxonomy" id="1635080"/>
    <lineage>
        <taxon>Eukaryota</taxon>
        <taxon>Fungi</taxon>
        <taxon>Dikarya</taxon>
        <taxon>Ascomycota</taxon>
        <taxon>Pezizomycotina</taxon>
        <taxon>Eurotiomycetes</taxon>
        <taxon>Chaetothyriomycetidae</taxon>
        <taxon>Chaetothyriales</taxon>
        <taxon>Trichomeriaceae</taxon>
        <taxon>Knufia</taxon>
    </lineage>
</organism>
<evidence type="ECO:0000313" key="5">
    <source>
        <dbReference type="Proteomes" id="UP001334248"/>
    </source>
</evidence>
<keyword evidence="2" id="KW-0732">Signal</keyword>
<feature type="chain" id="PRO_5047403134" evidence="2">
    <location>
        <begin position="16"/>
        <end position="290"/>
    </location>
</feature>
<dbReference type="Gene3D" id="3.40.390.10">
    <property type="entry name" value="Collagenase (Catalytic Domain)"/>
    <property type="match status" value="1"/>
</dbReference>
<dbReference type="PANTHER" id="PTHR39399">
    <property type="entry name" value="PROTEIN ZPS1"/>
    <property type="match status" value="1"/>
</dbReference>
<reference evidence="4 5" key="1">
    <citation type="journal article" date="2023" name="Res Sq">
        <title>Genomic and morphological characterization of Knufia obscura isolated from the Mars 2020 spacecraft assembly facility.</title>
        <authorList>
            <person name="Chander A.M."/>
            <person name="Teixeira M.M."/>
            <person name="Singh N.K."/>
            <person name="Williams M.P."/>
            <person name="Parker C.W."/>
            <person name="Leo P."/>
            <person name="Stajich J.E."/>
            <person name="Torok T."/>
            <person name="Tighe S."/>
            <person name="Mason C.E."/>
            <person name="Venkateswaran K."/>
        </authorList>
    </citation>
    <scope>NUCLEOTIDE SEQUENCE [LARGE SCALE GENOMIC DNA]</scope>
    <source>
        <strain evidence="4 5">CCFEE 5817</strain>
    </source>
</reference>
<name>A0ABR0RK48_9EURO</name>
<dbReference type="RefSeq" id="XP_064728699.1">
    <property type="nucleotide sequence ID" value="XM_064875434.1"/>
</dbReference>
<dbReference type="InterPro" id="IPR029482">
    <property type="entry name" value="HRXXH"/>
</dbReference>
<dbReference type="CDD" id="cd11307">
    <property type="entry name" value="M35_Asp_f2_like"/>
    <property type="match status" value="1"/>
</dbReference>
<dbReference type="Proteomes" id="UP001334248">
    <property type="component" value="Unassembled WGS sequence"/>
</dbReference>
<dbReference type="SUPFAM" id="SSF55486">
    <property type="entry name" value="Metalloproteases ('zincins'), catalytic domain"/>
    <property type="match status" value="1"/>
</dbReference>
<sequence length="290" mass="31395">MFKALLITAAATALAAPTSVQLETRQQPGAPFQQQLTGWNEGAVSNFPIHSSCNSTQRAQIAAGLNETILLAEHAKEHVLRWGNSSELYQKYFGELPPFQVIGAFDLVVSGDKGGVLFRCDDPDNNCHQDGWAGHWRGDNATAETVICDLSYETRRWLNSMCGLGYNIAEGATNTFWASDLLHRLYHMPAFGYGHIEHVVETYDDVIEFAKNNTETNVHDSDVLQYFALDAYAYDIAVPGVGCPGEVSSSESSESATTSSATPSASQASTQTSSAPAECHTHDDGVVHCS</sequence>
<evidence type="ECO:0000256" key="1">
    <source>
        <dbReference type="SAM" id="MobiDB-lite"/>
    </source>
</evidence>
<feature type="region of interest" description="Disordered" evidence="1">
    <location>
        <begin position="245"/>
        <end position="290"/>
    </location>
</feature>
<keyword evidence="5" id="KW-1185">Reference proteome</keyword>
<feature type="compositionally biased region" description="Low complexity" evidence="1">
    <location>
        <begin position="248"/>
        <end position="277"/>
    </location>
</feature>
<accession>A0ABR0RK48</accession>
<comment type="caution">
    <text evidence="4">The sequence shown here is derived from an EMBL/GenBank/DDBJ whole genome shotgun (WGS) entry which is preliminary data.</text>
</comment>
<evidence type="ECO:0000256" key="2">
    <source>
        <dbReference type="SAM" id="SignalP"/>
    </source>
</evidence>
<feature type="domain" description="Putative peptidase" evidence="3">
    <location>
        <begin position="6"/>
        <end position="246"/>
    </location>
</feature>
<dbReference type="InterPro" id="IPR024079">
    <property type="entry name" value="MetalloPept_cat_dom_sf"/>
</dbReference>